<evidence type="ECO:0000256" key="3">
    <source>
        <dbReference type="ARBA" id="ARBA00022723"/>
    </source>
</evidence>
<keyword evidence="4" id="KW-0249">Electron transport</keyword>
<keyword evidence="5 6" id="KW-0408">Iron</keyword>
<dbReference type="InterPro" id="IPR002324">
    <property type="entry name" value="Cyt_c_ID"/>
</dbReference>
<protein>
    <submittedName>
        <fullName evidence="9">Cytochrome c552</fullName>
    </submittedName>
</protein>
<evidence type="ECO:0000256" key="7">
    <source>
        <dbReference type="SAM" id="SignalP"/>
    </source>
</evidence>
<dbReference type="PROSITE" id="PS51007">
    <property type="entry name" value="CYTC"/>
    <property type="match status" value="1"/>
</dbReference>
<reference evidence="10" key="1">
    <citation type="journal article" date="2019" name="Int. J. Syst. Evol. Microbiol.">
        <title>The Global Catalogue of Microorganisms (GCM) 10K type strain sequencing project: providing services to taxonomists for standard genome sequencing and annotation.</title>
        <authorList>
            <consortium name="The Broad Institute Genomics Platform"/>
            <consortium name="The Broad Institute Genome Sequencing Center for Infectious Disease"/>
            <person name="Wu L."/>
            <person name="Ma J."/>
        </authorList>
    </citation>
    <scope>NUCLEOTIDE SEQUENCE [LARGE SCALE GENOMIC DNA]</scope>
    <source>
        <strain evidence="10">KCTC 23314</strain>
    </source>
</reference>
<keyword evidence="10" id="KW-1185">Reference proteome</keyword>
<feature type="domain" description="Cytochrome c" evidence="8">
    <location>
        <begin position="15"/>
        <end position="107"/>
    </location>
</feature>
<keyword evidence="3 6" id="KW-0479">Metal-binding</keyword>
<dbReference type="EMBL" id="BMYK01000015">
    <property type="protein sequence ID" value="GHC91881.1"/>
    <property type="molecule type" value="Genomic_DNA"/>
</dbReference>
<evidence type="ECO:0000259" key="8">
    <source>
        <dbReference type="PROSITE" id="PS51007"/>
    </source>
</evidence>
<evidence type="ECO:0000256" key="6">
    <source>
        <dbReference type="PROSITE-ProRule" id="PRU00433"/>
    </source>
</evidence>
<dbReference type="Pfam" id="PF00034">
    <property type="entry name" value="Cytochrom_C"/>
    <property type="match status" value="1"/>
</dbReference>
<sequence length="110" mass="11144">MKPAHALILPLALLAAEAGAAPAYAQVQPLLAKNNCLACHAPDHKVVGPGYNEVAAKYKGRADAADYLANKIRAGSVGAWGPVPMPPNPGVDAAAARTLAEWIASGAPAK</sequence>
<evidence type="ECO:0000313" key="9">
    <source>
        <dbReference type="EMBL" id="GHC91881.1"/>
    </source>
</evidence>
<dbReference type="Gene3D" id="1.10.760.10">
    <property type="entry name" value="Cytochrome c-like domain"/>
    <property type="match status" value="1"/>
</dbReference>
<feature type="signal peptide" evidence="7">
    <location>
        <begin position="1"/>
        <end position="25"/>
    </location>
</feature>
<evidence type="ECO:0000256" key="4">
    <source>
        <dbReference type="ARBA" id="ARBA00022982"/>
    </source>
</evidence>
<evidence type="ECO:0000256" key="5">
    <source>
        <dbReference type="ARBA" id="ARBA00023004"/>
    </source>
</evidence>
<keyword evidence="1" id="KW-0813">Transport</keyword>
<dbReference type="InterPro" id="IPR009056">
    <property type="entry name" value="Cyt_c-like_dom"/>
</dbReference>
<keyword evidence="7" id="KW-0732">Signal</keyword>
<feature type="chain" id="PRO_5047518354" evidence="7">
    <location>
        <begin position="26"/>
        <end position="110"/>
    </location>
</feature>
<evidence type="ECO:0000256" key="1">
    <source>
        <dbReference type="ARBA" id="ARBA00022448"/>
    </source>
</evidence>
<dbReference type="SUPFAM" id="SSF46626">
    <property type="entry name" value="Cytochrome c"/>
    <property type="match status" value="1"/>
</dbReference>
<name>A0ABQ3G7A0_9BURK</name>
<dbReference type="RefSeq" id="WP_189688780.1">
    <property type="nucleotide sequence ID" value="NZ_BMYK01000015.1"/>
</dbReference>
<comment type="caution">
    <text evidence="9">The sequence shown here is derived from an EMBL/GenBank/DDBJ whole genome shotgun (WGS) entry which is preliminary data.</text>
</comment>
<organism evidence="9 10">
    <name type="scientific">Pseudorhodoferax aquiterrae</name>
    <dbReference type="NCBI Taxonomy" id="747304"/>
    <lineage>
        <taxon>Bacteria</taxon>
        <taxon>Pseudomonadati</taxon>
        <taxon>Pseudomonadota</taxon>
        <taxon>Betaproteobacteria</taxon>
        <taxon>Burkholderiales</taxon>
        <taxon>Comamonadaceae</taxon>
    </lineage>
</organism>
<keyword evidence="2 6" id="KW-0349">Heme</keyword>
<gene>
    <name evidence="9" type="primary">cyt</name>
    <name evidence="9" type="ORF">GCM10007320_41170</name>
</gene>
<evidence type="ECO:0000256" key="2">
    <source>
        <dbReference type="ARBA" id="ARBA00022617"/>
    </source>
</evidence>
<evidence type="ECO:0000313" key="10">
    <source>
        <dbReference type="Proteomes" id="UP000626210"/>
    </source>
</evidence>
<dbReference type="Proteomes" id="UP000626210">
    <property type="component" value="Unassembled WGS sequence"/>
</dbReference>
<proteinExistence type="predicted"/>
<accession>A0ABQ3G7A0</accession>
<dbReference type="InterPro" id="IPR036909">
    <property type="entry name" value="Cyt_c-like_dom_sf"/>
</dbReference>
<dbReference type="PRINTS" id="PR00606">
    <property type="entry name" value="CYTCHROMECID"/>
</dbReference>